<protein>
    <submittedName>
        <fullName evidence="1">Uncharacterized protein</fullName>
    </submittedName>
</protein>
<organism evidence="1 2">
    <name type="scientific">Candidatus Synechococcus spongiarum 142</name>
    <dbReference type="NCBI Taxonomy" id="1608213"/>
    <lineage>
        <taxon>Bacteria</taxon>
        <taxon>Bacillati</taxon>
        <taxon>Cyanobacteriota</taxon>
        <taxon>Cyanophyceae</taxon>
        <taxon>Synechococcales</taxon>
        <taxon>Synechococcaceae</taxon>
        <taxon>Synechococcus</taxon>
    </lineage>
</organism>
<dbReference type="Proteomes" id="UP000035054">
    <property type="component" value="Unassembled WGS sequence"/>
</dbReference>
<name>A0A6N3X1M5_9SYNE</name>
<evidence type="ECO:0000313" key="1">
    <source>
        <dbReference type="EMBL" id="KKZ14985.1"/>
    </source>
</evidence>
<dbReference type="EMBL" id="JXUO01000087">
    <property type="protein sequence ID" value="KKZ14985.1"/>
    <property type="molecule type" value="Genomic_DNA"/>
</dbReference>
<proteinExistence type="predicted"/>
<comment type="caution">
    <text evidence="1">The sequence shown here is derived from an EMBL/GenBank/DDBJ whole genome shotgun (WGS) entry which is preliminary data.</text>
</comment>
<reference evidence="1 2" key="1">
    <citation type="submission" date="2015-01" db="EMBL/GenBank/DDBJ databases">
        <title>Lifestyle Evolution in Cyanobacterial Symbionts of Sponges.</title>
        <authorList>
            <person name="Burgsdorf I."/>
            <person name="Slaby B.M."/>
            <person name="Handley K.M."/>
            <person name="Haber M."/>
            <person name="Blom J."/>
            <person name="Marshall C.W."/>
            <person name="Gilbert J.A."/>
            <person name="Hentschel U."/>
            <person name="Steindler L."/>
        </authorList>
    </citation>
    <scope>NUCLEOTIDE SEQUENCE [LARGE SCALE GENOMIC DNA]</scope>
    <source>
        <strain evidence="1">142</strain>
    </source>
</reference>
<gene>
    <name evidence="1" type="ORF">TH68_02765</name>
</gene>
<dbReference type="AlphaFoldDB" id="A0A6N3X1M5"/>
<accession>A0A6N3X1M5</accession>
<sequence>MVQATDDLCQFHGGPFHKEVPSRFIDQVFAQMETVDRHIYQVFTKCMMRSRIRTSPWRRRPFAFCPLSPCWNPNPLEPLTWRQFLVHRWR</sequence>
<evidence type="ECO:0000313" key="2">
    <source>
        <dbReference type="Proteomes" id="UP000035054"/>
    </source>
</evidence>